<accession>A0A2S0K229</accession>
<feature type="transmembrane region" description="Helical" evidence="6">
    <location>
        <begin position="288"/>
        <end position="304"/>
    </location>
</feature>
<dbReference type="PANTHER" id="PTHR43652">
    <property type="entry name" value="BASIC AMINO ACID ANTIPORTER YFCC-RELATED"/>
    <property type="match status" value="1"/>
</dbReference>
<feature type="transmembrane region" description="Helical" evidence="6">
    <location>
        <begin position="119"/>
        <end position="136"/>
    </location>
</feature>
<feature type="transmembrane region" description="Helical" evidence="6">
    <location>
        <begin position="447"/>
        <end position="465"/>
    </location>
</feature>
<dbReference type="Pfam" id="PF03606">
    <property type="entry name" value="DcuC"/>
    <property type="match status" value="1"/>
</dbReference>
<feature type="transmembrane region" description="Helical" evidence="6">
    <location>
        <begin position="78"/>
        <end position="98"/>
    </location>
</feature>
<protein>
    <submittedName>
        <fullName evidence="8">C4-dicarboxylate anaerobic carrier</fullName>
    </submittedName>
</protein>
<keyword evidence="3 6" id="KW-0812">Transmembrane</keyword>
<sequence>MSLKDKQKGINFPHVYIMFMLVMLLVVILSWIVPSGEYERIVNPDTGITELNTEKFTYVEQAKPIGFMDFFTALHNGVVQSADIIVMLLFASGALFILEKSGAIAAGIHKLLSIAAGKEKLIIITLLILFSVLGTIGFGEGGIPFIPLAMAVVMGLGYDRITAFAIPTVGLAIGFTSGVVNFYTTGVSQSIVGLPIYSGLAFRIVALMVFVIISIIYILRYANKTKEDPSKSIVATEYLEELENSKTAEYEEEEFTRSRKLALVGLVFVLVGSAFGAIKLGWGMPELSAVYAIYAIVLVLILKLKPSEAAETFGIGAARLLPTGLAIGFARSVMILMTQAQIIDTAVHSLSNLLSNTGTIITLLVLFIVVIFFNFFVVSGSGKAIILMPIMGPLGKILGINQQVMVVVYQFGDGFTNYLWPTSGGLMAALGMSNVSYSAWVKFSVKLFLLLHFAAFVLILIAQYMNLGPF</sequence>
<dbReference type="EMBL" id="UFSZ01000001">
    <property type="protein sequence ID" value="SUV16714.1"/>
    <property type="molecule type" value="Genomic_DNA"/>
</dbReference>
<dbReference type="RefSeq" id="WP_024363435.1">
    <property type="nucleotide sequence ID" value="NZ_BJNS01000020.1"/>
</dbReference>
<dbReference type="InterPro" id="IPR018385">
    <property type="entry name" value="C4_dicarb_anaerob_car-like"/>
</dbReference>
<evidence type="ECO:0000256" key="5">
    <source>
        <dbReference type="ARBA" id="ARBA00023136"/>
    </source>
</evidence>
<evidence type="ECO:0000313" key="8">
    <source>
        <dbReference type="EMBL" id="SUV16714.1"/>
    </source>
</evidence>
<evidence type="ECO:0000313" key="10">
    <source>
        <dbReference type="Proteomes" id="UP000255295"/>
    </source>
</evidence>
<feature type="transmembrane region" description="Helical" evidence="6">
    <location>
        <begin position="390"/>
        <end position="412"/>
    </location>
</feature>
<dbReference type="AlphaFoldDB" id="A0A2S0K229"/>
<evidence type="ECO:0000256" key="1">
    <source>
        <dbReference type="ARBA" id="ARBA00004651"/>
    </source>
</evidence>
<keyword evidence="2" id="KW-1003">Cell membrane</keyword>
<feature type="transmembrane region" description="Helical" evidence="6">
    <location>
        <begin position="261"/>
        <end position="282"/>
    </location>
</feature>
<evidence type="ECO:0000256" key="6">
    <source>
        <dbReference type="SAM" id="Phobius"/>
    </source>
</evidence>
<dbReference type="PANTHER" id="PTHR43652:SF2">
    <property type="entry name" value="BASIC AMINO ACID ANTIPORTER YFCC-RELATED"/>
    <property type="match status" value="1"/>
</dbReference>
<gene>
    <name evidence="7" type="ORF">LS41612_14495</name>
    <name evidence="8" type="ORF">NCTC10338_01798</name>
</gene>
<keyword evidence="4 6" id="KW-1133">Transmembrane helix</keyword>
<dbReference type="Proteomes" id="UP000255295">
    <property type="component" value="Unassembled WGS sequence"/>
</dbReference>
<feature type="transmembrane region" description="Helical" evidence="6">
    <location>
        <begin position="316"/>
        <end position="337"/>
    </location>
</feature>
<feature type="transmembrane region" description="Helical" evidence="6">
    <location>
        <begin position="165"/>
        <end position="184"/>
    </location>
</feature>
<evidence type="ECO:0000313" key="9">
    <source>
        <dbReference type="Proteomes" id="UP000238825"/>
    </source>
</evidence>
<comment type="subcellular location">
    <subcellularLocation>
        <location evidence="1">Cell membrane</location>
        <topology evidence="1">Multi-pass membrane protein</topology>
    </subcellularLocation>
</comment>
<dbReference type="GeneID" id="48277408"/>
<organism evidence="7 9">
    <name type="scientific">Lysinibacillus sphaericus</name>
    <name type="common">Bacillus sphaericus</name>
    <dbReference type="NCBI Taxonomy" id="1421"/>
    <lineage>
        <taxon>Bacteria</taxon>
        <taxon>Bacillati</taxon>
        <taxon>Bacillota</taxon>
        <taxon>Bacilli</taxon>
        <taxon>Bacillales</taxon>
        <taxon>Bacillaceae</taxon>
        <taxon>Lysinibacillus</taxon>
    </lineage>
</organism>
<name>A0A2S0K229_LYSSH</name>
<dbReference type="Proteomes" id="UP000238825">
    <property type="component" value="Chromosome"/>
</dbReference>
<evidence type="ECO:0000256" key="2">
    <source>
        <dbReference type="ARBA" id="ARBA00022475"/>
    </source>
</evidence>
<feature type="transmembrane region" description="Helical" evidence="6">
    <location>
        <begin position="418"/>
        <end position="440"/>
    </location>
</feature>
<evidence type="ECO:0000256" key="4">
    <source>
        <dbReference type="ARBA" id="ARBA00022989"/>
    </source>
</evidence>
<feature type="transmembrane region" description="Helical" evidence="6">
    <location>
        <begin position="12"/>
        <end position="33"/>
    </location>
</feature>
<evidence type="ECO:0000313" key="7">
    <source>
        <dbReference type="EMBL" id="AVK97388.1"/>
    </source>
</evidence>
<dbReference type="GO" id="GO:0005886">
    <property type="term" value="C:plasma membrane"/>
    <property type="evidence" value="ECO:0007669"/>
    <property type="project" value="UniProtKB-SubCell"/>
</dbReference>
<reference evidence="8 10" key="2">
    <citation type="submission" date="2018-06" db="EMBL/GenBank/DDBJ databases">
        <authorList>
            <consortium name="Pathogen Informatics"/>
            <person name="Doyle S."/>
        </authorList>
    </citation>
    <scope>NUCLEOTIDE SEQUENCE [LARGE SCALE GENOMIC DNA]</scope>
    <source>
        <strain evidence="8 10">NCTC10338</strain>
    </source>
</reference>
<proteinExistence type="predicted"/>
<keyword evidence="5 6" id="KW-0472">Membrane</keyword>
<reference evidence="7 9" key="1">
    <citation type="submission" date="2017-03" db="EMBL/GenBank/DDBJ databases">
        <title>The whole genome sequencing and assembly of Lysinibacillus sphaericus DSM 28T strain.</title>
        <authorList>
            <person name="Lee Y.-J."/>
            <person name="Yi H."/>
            <person name="Bahn Y.-S."/>
            <person name="Kim J.F."/>
            <person name="Lee D.-W."/>
        </authorList>
    </citation>
    <scope>NUCLEOTIDE SEQUENCE [LARGE SCALE GENOMIC DNA]</scope>
    <source>
        <strain evidence="7 9">DSM 28</strain>
    </source>
</reference>
<feature type="transmembrane region" description="Helical" evidence="6">
    <location>
        <begin position="142"/>
        <end position="158"/>
    </location>
</feature>
<dbReference type="InterPro" id="IPR051679">
    <property type="entry name" value="DASS-Related_Transporters"/>
</dbReference>
<evidence type="ECO:0000256" key="3">
    <source>
        <dbReference type="ARBA" id="ARBA00022692"/>
    </source>
</evidence>
<feature type="transmembrane region" description="Helical" evidence="6">
    <location>
        <begin position="196"/>
        <end position="219"/>
    </location>
</feature>
<dbReference type="EMBL" id="CP019980">
    <property type="protein sequence ID" value="AVK97388.1"/>
    <property type="molecule type" value="Genomic_DNA"/>
</dbReference>
<feature type="transmembrane region" description="Helical" evidence="6">
    <location>
        <begin position="357"/>
        <end position="378"/>
    </location>
</feature>